<dbReference type="AlphaFoldDB" id="A0A6S7EI55"/>
<proteinExistence type="predicted"/>
<sequence length="101" mass="10458">MASPSGSESLPSTPSVRWSTTSVLSCVVAPSSSVATGAGLPTVQTKVCETVAPDLSVAVTVMRYSPLTPVLVWSDAQLANWPVKVPVVGSNFRPPGTWSTE</sequence>
<dbReference type="EMBL" id="CADILG010000044">
    <property type="protein sequence ID" value="CAB3911318.1"/>
    <property type="molecule type" value="Genomic_DNA"/>
</dbReference>
<keyword evidence="2" id="KW-1185">Reference proteome</keyword>
<evidence type="ECO:0000313" key="1">
    <source>
        <dbReference type="EMBL" id="CAB3911318.1"/>
    </source>
</evidence>
<reference evidence="1 2" key="1">
    <citation type="submission" date="2020-04" db="EMBL/GenBank/DDBJ databases">
        <authorList>
            <person name="De Canck E."/>
        </authorList>
    </citation>
    <scope>NUCLEOTIDE SEQUENCE [LARGE SCALE GENOMIC DNA]</scope>
    <source>
        <strain evidence="1 2">LMG 26858</strain>
    </source>
</reference>
<evidence type="ECO:0000313" key="2">
    <source>
        <dbReference type="Proteomes" id="UP000494117"/>
    </source>
</evidence>
<organism evidence="1 2">
    <name type="scientific">Achromobacter anxifer</name>
    <dbReference type="NCBI Taxonomy" id="1287737"/>
    <lineage>
        <taxon>Bacteria</taxon>
        <taxon>Pseudomonadati</taxon>
        <taxon>Pseudomonadota</taxon>
        <taxon>Betaproteobacteria</taxon>
        <taxon>Burkholderiales</taxon>
        <taxon>Alcaligenaceae</taxon>
        <taxon>Achromobacter</taxon>
    </lineage>
</organism>
<accession>A0A6S7EI55</accession>
<protein>
    <submittedName>
        <fullName evidence="1">Uncharacterized protein</fullName>
    </submittedName>
</protein>
<dbReference type="Proteomes" id="UP000494117">
    <property type="component" value="Unassembled WGS sequence"/>
</dbReference>
<name>A0A6S7EI55_9BURK</name>
<gene>
    <name evidence="1" type="ORF">LMG26858_04750</name>
</gene>